<feature type="region of interest" description="Disordered" evidence="2">
    <location>
        <begin position="510"/>
        <end position="591"/>
    </location>
</feature>
<name>A0A0G4ISL6_PLABS</name>
<dbReference type="InterPro" id="IPR007145">
    <property type="entry name" value="MAP65_Ase1_PRC1"/>
</dbReference>
<protein>
    <submittedName>
        <fullName evidence="3">Uncharacterized protein</fullName>
    </submittedName>
</protein>
<dbReference type="PANTHER" id="PTHR19321">
    <property type="entry name" value="PROTEIN REGULATOR OF CYTOKINESIS 1 PRC1-RELATED"/>
    <property type="match status" value="1"/>
</dbReference>
<dbReference type="STRING" id="37360.A0A0G4ISL6"/>
<reference evidence="3 5" key="1">
    <citation type="submission" date="2015-02" db="EMBL/GenBank/DDBJ databases">
        <authorList>
            <person name="Chooi Y.-H."/>
        </authorList>
    </citation>
    <scope>NUCLEOTIDE SEQUENCE [LARGE SCALE GENOMIC DNA]</scope>
    <source>
        <strain evidence="3">E3</strain>
    </source>
</reference>
<keyword evidence="4" id="KW-0496">Mitochondrion</keyword>
<evidence type="ECO:0000256" key="1">
    <source>
        <dbReference type="SAM" id="Coils"/>
    </source>
</evidence>
<dbReference type="GO" id="GO:0008017">
    <property type="term" value="F:microtubule binding"/>
    <property type="evidence" value="ECO:0007669"/>
    <property type="project" value="InterPro"/>
</dbReference>
<keyword evidence="5" id="KW-1185">Reference proteome</keyword>
<evidence type="ECO:0000313" key="6">
    <source>
        <dbReference type="Proteomes" id="UP000290189"/>
    </source>
</evidence>
<dbReference type="GO" id="GO:0005819">
    <property type="term" value="C:spindle"/>
    <property type="evidence" value="ECO:0007669"/>
    <property type="project" value="TreeGrafter"/>
</dbReference>
<gene>
    <name evidence="3" type="ORF">PBRA_006238</name>
    <name evidence="4" type="ORF">PLBR_LOCUS3271</name>
</gene>
<feature type="compositionally biased region" description="Polar residues" evidence="2">
    <location>
        <begin position="516"/>
        <end position="527"/>
    </location>
</feature>
<sequence>MTVSSLGTVNSRPIIRPVAAKRVCPGHALPAWQQQVWVVRVFYRQADGPRGVPLDPVGWAWQPGECPSSFRTTAGGGAMGIQELPGSVVQALTFVWDELGLPDDERRTAQAALLADVDALLSARVASEKERVNDARHAVESARHQIMQMHEALGDEGTPSLPEIAPGVSLLEQVRIHEAAVKTLTSRTQTVADVISQHLLRIQSVYQELGMDLPEEFASVGATDLTPFRLTYIEAALEQAMGEKRSRRAMMDKLLASIGKIAVQLSPTPIGPADYRIDMASIEREEKRLAQMQKDLERHTQTLEELRAHVEDRWTLLKTDMDHVNRFRSMLRGVLHADIAMYEQERTKLDAQYQASVPLLIQEARTRIRDLHRELRHVVHDDDDVDDGFSGADESLLTMLESREKKLRAELEKSRAVLQLVAKWEKCHGELCEGKREAQAYANDPNRFHGRQAFKMLKKEEDLRRLETKVLPRLQEKLFVAVRSWEAENGSPLMVEGVPFLEAMQQQLEKDKENELQNQVQQQSSTLPAAARILNTPSPAVNRRKSMSASLSSSRRSTPDSVSRAPRRTRLPSFDDRNGLSQLPPRTPTSDNVVERVLQQADAALASAASTEANSRQALKSVTDTIHRLEYASKADPAARLKNADALCDLYHKRSVIYTAIGEYDAALEDSEAALAHGNRNYSL</sequence>
<evidence type="ECO:0000256" key="2">
    <source>
        <dbReference type="SAM" id="MobiDB-lite"/>
    </source>
</evidence>
<dbReference type="EMBL" id="CDSF01000082">
    <property type="protein sequence ID" value="CEO98124.1"/>
    <property type="molecule type" value="Genomic_DNA"/>
</dbReference>
<dbReference type="GO" id="GO:0000226">
    <property type="term" value="P:microtubule cytoskeleton organization"/>
    <property type="evidence" value="ECO:0007669"/>
    <property type="project" value="InterPro"/>
</dbReference>
<evidence type="ECO:0000313" key="4">
    <source>
        <dbReference type="EMBL" id="SPQ96056.1"/>
    </source>
</evidence>
<feature type="coiled-coil region" evidence="1">
    <location>
        <begin position="279"/>
        <end position="309"/>
    </location>
</feature>
<evidence type="ECO:0000313" key="3">
    <source>
        <dbReference type="EMBL" id="CEO98124.1"/>
    </source>
</evidence>
<dbReference type="OMA" id="QLHGIYD"/>
<reference evidence="4 6" key="2">
    <citation type="submission" date="2018-03" db="EMBL/GenBank/DDBJ databases">
        <authorList>
            <person name="Fogelqvist J."/>
        </authorList>
    </citation>
    <scope>NUCLEOTIDE SEQUENCE [LARGE SCALE GENOMIC DNA]</scope>
</reference>
<feature type="compositionally biased region" description="Low complexity" evidence="2">
    <location>
        <begin position="547"/>
        <end position="564"/>
    </location>
</feature>
<dbReference type="EMBL" id="OVEO01000005">
    <property type="protein sequence ID" value="SPQ96056.1"/>
    <property type="molecule type" value="Genomic_DNA"/>
</dbReference>
<dbReference type="GO" id="GO:0005737">
    <property type="term" value="C:cytoplasm"/>
    <property type="evidence" value="ECO:0007669"/>
    <property type="project" value="TreeGrafter"/>
</dbReference>
<keyword evidence="1" id="KW-0175">Coiled coil</keyword>
<dbReference type="Pfam" id="PF03999">
    <property type="entry name" value="MAP65_ASE1"/>
    <property type="match status" value="1"/>
</dbReference>
<dbReference type="Proteomes" id="UP000290189">
    <property type="component" value="Unassembled WGS sequence"/>
</dbReference>
<organism evidence="3 5">
    <name type="scientific">Plasmodiophora brassicae</name>
    <name type="common">Clubroot disease agent</name>
    <dbReference type="NCBI Taxonomy" id="37360"/>
    <lineage>
        <taxon>Eukaryota</taxon>
        <taxon>Sar</taxon>
        <taxon>Rhizaria</taxon>
        <taxon>Endomyxa</taxon>
        <taxon>Phytomyxea</taxon>
        <taxon>Plasmodiophorida</taxon>
        <taxon>Plasmodiophoridae</taxon>
        <taxon>Plasmodiophora</taxon>
    </lineage>
</organism>
<geneLocation type="mitochondrion" evidence="4"/>
<evidence type="ECO:0000313" key="5">
    <source>
        <dbReference type="Proteomes" id="UP000039324"/>
    </source>
</evidence>
<dbReference type="OrthoDB" id="642895at2759"/>
<dbReference type="PANTHER" id="PTHR19321:SF41">
    <property type="entry name" value="FASCETTO-RELATED"/>
    <property type="match status" value="1"/>
</dbReference>
<dbReference type="AlphaFoldDB" id="A0A0G4ISL6"/>
<accession>A0A0G4ISL6</accession>
<dbReference type="Proteomes" id="UP000039324">
    <property type="component" value="Unassembled WGS sequence"/>
</dbReference>
<proteinExistence type="predicted"/>
<dbReference type="Gene3D" id="1.20.58.1520">
    <property type="match status" value="1"/>
</dbReference>